<accession>A0A1G8B2I3</accession>
<organism evidence="2 3">
    <name type="scientific">Agrococcus jejuensis</name>
    <dbReference type="NCBI Taxonomy" id="399736"/>
    <lineage>
        <taxon>Bacteria</taxon>
        <taxon>Bacillati</taxon>
        <taxon>Actinomycetota</taxon>
        <taxon>Actinomycetes</taxon>
        <taxon>Micrococcales</taxon>
        <taxon>Microbacteriaceae</taxon>
        <taxon>Agrococcus</taxon>
    </lineage>
</organism>
<dbReference type="Gene3D" id="2.60.40.10">
    <property type="entry name" value="Immunoglobulins"/>
    <property type="match status" value="1"/>
</dbReference>
<dbReference type="GO" id="GO:0005975">
    <property type="term" value="P:carbohydrate metabolic process"/>
    <property type="evidence" value="ECO:0007669"/>
    <property type="project" value="UniProtKB-ARBA"/>
</dbReference>
<dbReference type="RefSeq" id="WP_092502371.1">
    <property type="nucleotide sequence ID" value="NZ_LT629695.1"/>
</dbReference>
<sequence length="156" mass="15768">MIGGMRLGAVIVALAAVVALPVVASTESVEAAWSDPEYATASATAATVGAPTKGAQCVVGGLSTTVTYAWAHGAGTATRSGYVFGIYRNNVLVGSETTLPATDTSHIVSSILAGYLANTQYEFRLQAVAGTWRSTAISGTFTTNAGGGMASCTWNP</sequence>
<dbReference type="STRING" id="399736.SAMN04489720_0635"/>
<gene>
    <name evidence="2" type="ORF">SAMN04489720_0635</name>
</gene>
<reference evidence="3" key="1">
    <citation type="submission" date="2016-10" db="EMBL/GenBank/DDBJ databases">
        <authorList>
            <person name="Varghese N."/>
            <person name="Submissions S."/>
        </authorList>
    </citation>
    <scope>NUCLEOTIDE SEQUENCE [LARGE SCALE GENOMIC DNA]</scope>
    <source>
        <strain evidence="3">DSM 22002</strain>
    </source>
</reference>
<dbReference type="Proteomes" id="UP000198822">
    <property type="component" value="Chromosome I"/>
</dbReference>
<name>A0A1G8B2I3_9MICO</name>
<feature type="signal peptide" evidence="1">
    <location>
        <begin position="1"/>
        <end position="24"/>
    </location>
</feature>
<protein>
    <recommendedName>
        <fullName evidence="4">Fibronectin type-III domain-containing protein</fullName>
    </recommendedName>
</protein>
<feature type="chain" id="PRO_5038795620" description="Fibronectin type-III domain-containing protein" evidence="1">
    <location>
        <begin position="25"/>
        <end position="156"/>
    </location>
</feature>
<dbReference type="InterPro" id="IPR013783">
    <property type="entry name" value="Ig-like_fold"/>
</dbReference>
<keyword evidence="1" id="KW-0732">Signal</keyword>
<proteinExistence type="predicted"/>
<evidence type="ECO:0000313" key="3">
    <source>
        <dbReference type="Proteomes" id="UP000198822"/>
    </source>
</evidence>
<dbReference type="AlphaFoldDB" id="A0A1G8B2I3"/>
<dbReference type="EMBL" id="LT629695">
    <property type="protein sequence ID" value="SDH27472.1"/>
    <property type="molecule type" value="Genomic_DNA"/>
</dbReference>
<evidence type="ECO:0008006" key="4">
    <source>
        <dbReference type="Google" id="ProtNLM"/>
    </source>
</evidence>
<evidence type="ECO:0000313" key="2">
    <source>
        <dbReference type="EMBL" id="SDH27472.1"/>
    </source>
</evidence>
<evidence type="ECO:0000256" key="1">
    <source>
        <dbReference type="SAM" id="SignalP"/>
    </source>
</evidence>
<dbReference type="OrthoDB" id="9989244at2"/>
<keyword evidence="3" id="KW-1185">Reference proteome</keyword>